<dbReference type="EMBL" id="CAJNOC010002939">
    <property type="protein sequence ID" value="CAF0959032.1"/>
    <property type="molecule type" value="Genomic_DNA"/>
</dbReference>
<protein>
    <submittedName>
        <fullName evidence="1">Uncharacterized protein</fullName>
    </submittedName>
</protein>
<dbReference type="OrthoDB" id="20238at2759"/>
<dbReference type="GO" id="GO:0099041">
    <property type="term" value="P:vesicle tethering to Golgi"/>
    <property type="evidence" value="ECO:0007669"/>
    <property type="project" value="InterPro"/>
</dbReference>
<comment type="caution">
    <text evidence="1">The sequence shown here is derived from an EMBL/GenBank/DDBJ whole genome shotgun (WGS) entry which is preliminary data.</text>
</comment>
<proteinExistence type="predicted"/>
<keyword evidence="2" id="KW-1185">Reference proteome</keyword>
<dbReference type="Proteomes" id="UP000663879">
    <property type="component" value="Unassembled WGS sequence"/>
</dbReference>
<name>A0A814DV42_9BILA</name>
<dbReference type="PANTHER" id="PTHR14416:SF2">
    <property type="entry name" value="PROTEIN NJMU-R1"/>
    <property type="match status" value="1"/>
</dbReference>
<reference evidence="1" key="1">
    <citation type="submission" date="2021-02" db="EMBL/GenBank/DDBJ databases">
        <authorList>
            <person name="Nowell W R."/>
        </authorList>
    </citation>
    <scope>NUCLEOTIDE SEQUENCE</scope>
    <source>
        <strain evidence="1">Ploen Becks lab</strain>
    </source>
</reference>
<accession>A0A814DV42</accession>
<dbReference type="Pfam" id="PF15053">
    <property type="entry name" value="Njmu-R1"/>
    <property type="match status" value="1"/>
</dbReference>
<dbReference type="AlphaFoldDB" id="A0A814DV42"/>
<dbReference type="GO" id="GO:0005802">
    <property type="term" value="C:trans-Golgi network"/>
    <property type="evidence" value="ECO:0007669"/>
    <property type="project" value="InterPro"/>
</dbReference>
<organism evidence="1 2">
    <name type="scientific">Brachionus calyciflorus</name>
    <dbReference type="NCBI Taxonomy" id="104777"/>
    <lineage>
        <taxon>Eukaryota</taxon>
        <taxon>Metazoa</taxon>
        <taxon>Spiralia</taxon>
        <taxon>Gnathifera</taxon>
        <taxon>Rotifera</taxon>
        <taxon>Eurotatoria</taxon>
        <taxon>Monogononta</taxon>
        <taxon>Pseudotrocha</taxon>
        <taxon>Ploima</taxon>
        <taxon>Brachionidae</taxon>
        <taxon>Brachionus</taxon>
    </lineage>
</organism>
<gene>
    <name evidence="1" type="ORF">OXX778_LOCUS14347</name>
</gene>
<evidence type="ECO:0000313" key="2">
    <source>
        <dbReference type="Proteomes" id="UP000663879"/>
    </source>
</evidence>
<sequence length="323" mass="37756">METVLESKLVDNLSSIQDSYPLNFFSIYSFKQNKSNNSSQDNKSNNSSVLQYLERDANLNKDFSLTCLISNVPENNEGYLRENLAKRIERGTVCVSDSGNISNFKLGFKKENDEIESICYYYVHRAITNNNNNNNNENEIIICFLVDDSNYNLDLYRNELDFYVKECLIENLEDLSKVEEFRESFQKWYEIVCNYLKRILEYTNEKTLGSLLENAFSSNQVLFDDSLSKEIKFDLKLLINSLKYSLETNNNSGIISSKISLDKEKNSLIIEYDQNLSEFALECSICLRNENKADVENDFNLKQIIENFKLKVKFLYDYKIFLN</sequence>
<evidence type="ECO:0000313" key="1">
    <source>
        <dbReference type="EMBL" id="CAF0959032.1"/>
    </source>
</evidence>
<dbReference type="InterPro" id="IPR028280">
    <property type="entry name" value="Njmu-R1"/>
</dbReference>
<dbReference type="PANTHER" id="PTHR14416">
    <property type="entry name" value="PROTEIN NJMU-R1"/>
    <property type="match status" value="1"/>
</dbReference>